<dbReference type="Proteomes" id="UP000636709">
    <property type="component" value="Unassembled WGS sequence"/>
</dbReference>
<evidence type="ECO:0000313" key="3">
    <source>
        <dbReference type="Proteomes" id="UP000636709"/>
    </source>
</evidence>
<dbReference type="AlphaFoldDB" id="A0A835AYJ7"/>
<accession>A0A835AYJ7</accession>
<proteinExistence type="predicted"/>
<comment type="caution">
    <text evidence="2">The sequence shown here is derived from an EMBL/GenBank/DDBJ whole genome shotgun (WGS) entry which is preliminary data.</text>
</comment>
<keyword evidence="3" id="KW-1185">Reference proteome</keyword>
<dbReference type="Pfam" id="PF08268">
    <property type="entry name" value="FBA_3"/>
    <property type="match status" value="1"/>
</dbReference>
<name>A0A835AYJ7_9POAL</name>
<evidence type="ECO:0000259" key="1">
    <source>
        <dbReference type="Pfam" id="PF08268"/>
    </source>
</evidence>
<reference evidence="2" key="1">
    <citation type="submission" date="2020-07" db="EMBL/GenBank/DDBJ databases">
        <title>Genome sequence and genetic diversity analysis of an under-domesticated orphan crop, white fonio (Digitaria exilis).</title>
        <authorList>
            <person name="Bennetzen J.L."/>
            <person name="Chen S."/>
            <person name="Ma X."/>
            <person name="Wang X."/>
            <person name="Yssel A.E.J."/>
            <person name="Chaluvadi S.R."/>
            <person name="Johnson M."/>
            <person name="Gangashetty P."/>
            <person name="Hamidou F."/>
            <person name="Sanogo M.D."/>
            <person name="Zwaenepoel A."/>
            <person name="Wallace J."/>
            <person name="Van De Peer Y."/>
            <person name="Van Deynze A."/>
        </authorList>
    </citation>
    <scope>NUCLEOTIDE SEQUENCE</scope>
    <source>
        <tissue evidence="2">Leaves</tissue>
    </source>
</reference>
<dbReference type="OrthoDB" id="657759at2759"/>
<feature type="domain" description="F-box associated beta-propeller type 3" evidence="1">
    <location>
        <begin position="6"/>
        <end position="174"/>
    </location>
</feature>
<dbReference type="EMBL" id="JACEFO010002165">
    <property type="protein sequence ID" value="KAF8676437.1"/>
    <property type="molecule type" value="Genomic_DNA"/>
</dbReference>
<evidence type="ECO:0000313" key="2">
    <source>
        <dbReference type="EMBL" id="KAF8676437.1"/>
    </source>
</evidence>
<dbReference type="InterPro" id="IPR013187">
    <property type="entry name" value="F-box-assoc_dom_typ3"/>
</dbReference>
<gene>
    <name evidence="2" type="ORF">HU200_046987</name>
</gene>
<organism evidence="2 3">
    <name type="scientific">Digitaria exilis</name>
    <dbReference type="NCBI Taxonomy" id="1010633"/>
    <lineage>
        <taxon>Eukaryota</taxon>
        <taxon>Viridiplantae</taxon>
        <taxon>Streptophyta</taxon>
        <taxon>Embryophyta</taxon>
        <taxon>Tracheophyta</taxon>
        <taxon>Spermatophyta</taxon>
        <taxon>Magnoliopsida</taxon>
        <taxon>Liliopsida</taxon>
        <taxon>Poales</taxon>
        <taxon>Poaceae</taxon>
        <taxon>PACMAD clade</taxon>
        <taxon>Panicoideae</taxon>
        <taxon>Panicodae</taxon>
        <taxon>Paniceae</taxon>
        <taxon>Anthephorinae</taxon>
        <taxon>Digitaria</taxon>
    </lineage>
</organism>
<sequence length="239" mass="26519">MQVPAQEGVGRVMSIQLGLICTKKWMTRDYQLLNPVRTPVCALPDGFAKEHAWKLGIFDHEAFLSFGKTRLIGDKPTQLCEIFMLGGKDSQWRKKKAPGNIVYLDIGKSVVMDGAVYFLSYFPDCIASFDLHTEVWREALQGPPSSLVDDDSTFKLYWSHFSLATLNGCLVVVHHKPVISPLFVLDDGRIVLMEMKGQGFIRTYNPRSNTLADIAVVGNCVAVGLYTGSLLSPFSSAIQ</sequence>
<protein>
    <recommendedName>
        <fullName evidence="1">F-box associated beta-propeller type 3 domain-containing protein</fullName>
    </recommendedName>
</protein>